<protein>
    <recommendedName>
        <fullName evidence="6">Radical SAM core domain-containing protein</fullName>
    </recommendedName>
</protein>
<dbReference type="EMBL" id="BAABFL010000433">
    <property type="protein sequence ID" value="GAA4651018.1"/>
    <property type="molecule type" value="Genomic_DNA"/>
</dbReference>
<keyword evidence="5" id="KW-0411">Iron-sulfur</keyword>
<evidence type="ECO:0000259" key="6">
    <source>
        <dbReference type="PROSITE" id="PS51918"/>
    </source>
</evidence>
<keyword evidence="4" id="KW-0408">Iron</keyword>
<comment type="cofactor">
    <cofactor evidence="1">
        <name>[4Fe-4S] cluster</name>
        <dbReference type="ChEBI" id="CHEBI:49883"/>
    </cofactor>
</comment>
<evidence type="ECO:0000256" key="3">
    <source>
        <dbReference type="ARBA" id="ARBA00022723"/>
    </source>
</evidence>
<dbReference type="PANTHER" id="PTHR11228:SF7">
    <property type="entry name" value="PQQA PEPTIDE CYCLASE"/>
    <property type="match status" value="1"/>
</dbReference>
<feature type="domain" description="Radical SAM core" evidence="6">
    <location>
        <begin position="26"/>
        <end position="255"/>
    </location>
</feature>
<dbReference type="SFLD" id="SFLDG01067">
    <property type="entry name" value="SPASM/twitch_domain_containing"/>
    <property type="match status" value="1"/>
</dbReference>
<evidence type="ECO:0000256" key="5">
    <source>
        <dbReference type="ARBA" id="ARBA00023014"/>
    </source>
</evidence>
<gene>
    <name evidence="7" type="ORF">GCM10023116_33010</name>
</gene>
<dbReference type="PROSITE" id="PS51918">
    <property type="entry name" value="RADICAL_SAM"/>
    <property type="match status" value="1"/>
</dbReference>
<evidence type="ECO:0000256" key="1">
    <source>
        <dbReference type="ARBA" id="ARBA00001966"/>
    </source>
</evidence>
<dbReference type="RefSeq" id="WP_345197313.1">
    <property type="nucleotide sequence ID" value="NZ_BAABFL010000433.1"/>
</dbReference>
<dbReference type="PANTHER" id="PTHR11228">
    <property type="entry name" value="RADICAL SAM DOMAIN PROTEIN"/>
    <property type="match status" value="1"/>
</dbReference>
<dbReference type="InterPro" id="IPR007197">
    <property type="entry name" value="rSAM"/>
</dbReference>
<dbReference type="Pfam" id="PF04055">
    <property type="entry name" value="Radical_SAM"/>
    <property type="match status" value="1"/>
</dbReference>
<name>A0ABP8V458_9GAMM</name>
<dbReference type="SFLD" id="SFLDS00029">
    <property type="entry name" value="Radical_SAM"/>
    <property type="match status" value="1"/>
</dbReference>
<sequence length="310" mass="34938">MELIAKEQAHSHHWHYTADGSPRGYIDPHALRELWFHTGTACNLACPFCLEGSSPGDNRLQLMKLDDVRPFVDEAVSLGVEQFSFTGGEPFVAKDMVKILAYASRFRPCLVLTNGTEPVLQRLHQIATLSTSPHPVSFRVSIDYPDRAQHDSGRGNGSFDNAFNGLKELHSLGFHVSVARQMASDEDTNAVTAEYRALFRQHHLPEDLTLVAFPDFMPPGSTVETPQITEHCMTHYQTEESRRHFMCAFSKMVIKTKGLMKVYACTLVDDDPEYELGRTLTESLNQRISMKHHRCFSCFSYGSSCSEMTD</sequence>
<dbReference type="Gene3D" id="3.20.20.70">
    <property type="entry name" value="Aldolase class I"/>
    <property type="match status" value="1"/>
</dbReference>
<accession>A0ABP8V458</accession>
<evidence type="ECO:0000313" key="7">
    <source>
        <dbReference type="EMBL" id="GAA4651018.1"/>
    </source>
</evidence>
<keyword evidence="3" id="KW-0479">Metal-binding</keyword>
<evidence type="ECO:0000256" key="2">
    <source>
        <dbReference type="ARBA" id="ARBA00022691"/>
    </source>
</evidence>
<proteinExistence type="predicted"/>
<evidence type="ECO:0000313" key="8">
    <source>
        <dbReference type="Proteomes" id="UP001500604"/>
    </source>
</evidence>
<comment type="caution">
    <text evidence="7">The sequence shown here is derived from an EMBL/GenBank/DDBJ whole genome shotgun (WGS) entry which is preliminary data.</text>
</comment>
<evidence type="ECO:0000256" key="4">
    <source>
        <dbReference type="ARBA" id="ARBA00023004"/>
    </source>
</evidence>
<dbReference type="InterPro" id="IPR050377">
    <property type="entry name" value="Radical_SAM_PqqE_MftC-like"/>
</dbReference>
<dbReference type="CDD" id="cd01335">
    <property type="entry name" value="Radical_SAM"/>
    <property type="match status" value="1"/>
</dbReference>
<organism evidence="7 8">
    <name type="scientific">Kistimonas scapharcae</name>
    <dbReference type="NCBI Taxonomy" id="1036133"/>
    <lineage>
        <taxon>Bacteria</taxon>
        <taxon>Pseudomonadati</taxon>
        <taxon>Pseudomonadota</taxon>
        <taxon>Gammaproteobacteria</taxon>
        <taxon>Oceanospirillales</taxon>
        <taxon>Endozoicomonadaceae</taxon>
        <taxon>Kistimonas</taxon>
    </lineage>
</organism>
<keyword evidence="2" id="KW-0949">S-adenosyl-L-methionine</keyword>
<reference evidence="8" key="1">
    <citation type="journal article" date="2019" name="Int. J. Syst. Evol. Microbiol.">
        <title>The Global Catalogue of Microorganisms (GCM) 10K type strain sequencing project: providing services to taxonomists for standard genome sequencing and annotation.</title>
        <authorList>
            <consortium name="The Broad Institute Genomics Platform"/>
            <consortium name="The Broad Institute Genome Sequencing Center for Infectious Disease"/>
            <person name="Wu L."/>
            <person name="Ma J."/>
        </authorList>
    </citation>
    <scope>NUCLEOTIDE SEQUENCE [LARGE SCALE GENOMIC DNA]</scope>
    <source>
        <strain evidence="8">JCM 17805</strain>
    </source>
</reference>
<dbReference type="InterPro" id="IPR013785">
    <property type="entry name" value="Aldolase_TIM"/>
</dbReference>
<dbReference type="SUPFAM" id="SSF102114">
    <property type="entry name" value="Radical SAM enzymes"/>
    <property type="match status" value="1"/>
</dbReference>
<dbReference type="Proteomes" id="UP001500604">
    <property type="component" value="Unassembled WGS sequence"/>
</dbReference>
<dbReference type="InterPro" id="IPR058240">
    <property type="entry name" value="rSAM_sf"/>
</dbReference>
<keyword evidence="8" id="KW-1185">Reference proteome</keyword>